<dbReference type="Proteomes" id="UP000478052">
    <property type="component" value="Unassembled WGS sequence"/>
</dbReference>
<protein>
    <submittedName>
        <fullName evidence="1">Uncharacterized protein</fullName>
    </submittedName>
</protein>
<keyword evidence="2" id="KW-1185">Reference proteome</keyword>
<dbReference type="EMBL" id="VUJU01016469">
    <property type="protein sequence ID" value="KAF0688898.1"/>
    <property type="molecule type" value="Genomic_DNA"/>
</dbReference>
<evidence type="ECO:0000313" key="1">
    <source>
        <dbReference type="EMBL" id="KAF0688898.1"/>
    </source>
</evidence>
<evidence type="ECO:0000313" key="2">
    <source>
        <dbReference type="Proteomes" id="UP000478052"/>
    </source>
</evidence>
<proteinExistence type="predicted"/>
<gene>
    <name evidence="1" type="ORF">FWK35_00038187</name>
</gene>
<reference evidence="1 2" key="1">
    <citation type="submission" date="2019-08" db="EMBL/GenBank/DDBJ databases">
        <title>Whole genome of Aphis craccivora.</title>
        <authorList>
            <person name="Voronova N.V."/>
            <person name="Shulinski R.S."/>
            <person name="Bandarenka Y.V."/>
            <person name="Zhorov D.G."/>
            <person name="Warner D."/>
        </authorList>
    </citation>
    <scope>NUCLEOTIDE SEQUENCE [LARGE SCALE GENOMIC DNA]</scope>
    <source>
        <strain evidence="1">180601</strain>
        <tissue evidence="1">Whole Body</tissue>
    </source>
</reference>
<organism evidence="1 2">
    <name type="scientific">Aphis craccivora</name>
    <name type="common">Cowpea aphid</name>
    <dbReference type="NCBI Taxonomy" id="307492"/>
    <lineage>
        <taxon>Eukaryota</taxon>
        <taxon>Metazoa</taxon>
        <taxon>Ecdysozoa</taxon>
        <taxon>Arthropoda</taxon>
        <taxon>Hexapoda</taxon>
        <taxon>Insecta</taxon>
        <taxon>Pterygota</taxon>
        <taxon>Neoptera</taxon>
        <taxon>Paraneoptera</taxon>
        <taxon>Hemiptera</taxon>
        <taxon>Sternorrhyncha</taxon>
        <taxon>Aphidomorpha</taxon>
        <taxon>Aphidoidea</taxon>
        <taxon>Aphididae</taxon>
        <taxon>Aphidini</taxon>
        <taxon>Aphis</taxon>
        <taxon>Aphis</taxon>
    </lineage>
</organism>
<comment type="caution">
    <text evidence="1">The sequence shown here is derived from an EMBL/GenBank/DDBJ whole genome shotgun (WGS) entry which is preliminary data.</text>
</comment>
<accession>A0A6G0VLJ6</accession>
<name>A0A6G0VLJ6_APHCR</name>
<dbReference type="AlphaFoldDB" id="A0A6G0VLJ6"/>
<sequence length="283" mass="33574">MSAREMQTFIHFFPLIIGDMVPENNEVWLFLLNFVEITDLILLPEFDDKDIIKLEKCIAYHNTKYVQLFNDCLKPKHHFLTHYCNIIKQSGPLKYLWTYNFESKHRELKSYTKNINSRINTPLSIGIKFCLNFTEFITNFNIINLKNYKPLSKGYSITSCQYYQEIKHLFSNELLLNNSLYFDKISFCGTKYKTDNLITTYDNNIPHIFVIKQIICVNNTTVYLFCRHLEIISFRKHFASYKINTSANNANYILKNINEFNSPPIHVYTLPSNETVVRLKNYF</sequence>
<dbReference type="OrthoDB" id="9995573at2759"/>